<dbReference type="GO" id="GO:0000287">
    <property type="term" value="F:magnesium ion binding"/>
    <property type="evidence" value="ECO:0007669"/>
    <property type="project" value="TreeGrafter"/>
</dbReference>
<name>A0A4R6IC21_9MOLU</name>
<organism evidence="1 2">
    <name type="scientific">Mycoplasma testudineum</name>
    <dbReference type="NCBI Taxonomy" id="244584"/>
    <lineage>
        <taxon>Bacteria</taxon>
        <taxon>Bacillati</taxon>
        <taxon>Mycoplasmatota</taxon>
        <taxon>Mollicutes</taxon>
        <taxon>Mycoplasmataceae</taxon>
        <taxon>Mycoplasma</taxon>
    </lineage>
</organism>
<dbReference type="Pfam" id="PF08282">
    <property type="entry name" value="Hydrolase_3"/>
    <property type="match status" value="1"/>
</dbReference>
<dbReference type="InterPro" id="IPR036412">
    <property type="entry name" value="HAD-like_sf"/>
</dbReference>
<comment type="caution">
    <text evidence="1">The sequence shown here is derived from an EMBL/GenBank/DDBJ whole genome shotgun (WGS) entry which is preliminary data.</text>
</comment>
<proteinExistence type="predicted"/>
<dbReference type="AlphaFoldDB" id="A0A4R6IC21"/>
<dbReference type="Gene3D" id="3.30.1240.10">
    <property type="match status" value="1"/>
</dbReference>
<dbReference type="Proteomes" id="UP000295518">
    <property type="component" value="Unassembled WGS sequence"/>
</dbReference>
<dbReference type="SUPFAM" id="SSF56784">
    <property type="entry name" value="HAD-like"/>
    <property type="match status" value="1"/>
</dbReference>
<gene>
    <name evidence="1" type="ORF">EI74_0583</name>
</gene>
<sequence length="283" mass="31654">MNIKNFKTFIFDLDGTLYDSTHKLHPENIKLIQKLNEAGKQVILATGRSINLIKKTLTDVDSDFATISINGGLVKEFKTGKIIHQEKISDSDSLAVLKLLKKYNIETAIYTENGLVFNVELSKTDSWVIKQNWENADLIENAIITIIDQPELIKGHSVMKFDISTQKVSAYNFKKFQNELESSFLDLIGYFSSPYVFELMPKTVSKGNAIKSMANSGIINLTTTIAFGDEANDISSAQIVPNFVAMANSNPLLLSYAKYKTEYTNNEAGVAKFIKTVMGFDYD</sequence>
<dbReference type="EMBL" id="SNWN01000013">
    <property type="protein sequence ID" value="TDO19780.1"/>
    <property type="molecule type" value="Genomic_DNA"/>
</dbReference>
<dbReference type="OrthoDB" id="388395at2"/>
<keyword evidence="2" id="KW-1185">Reference proteome</keyword>
<dbReference type="RefSeq" id="WP_094254742.1">
    <property type="nucleotide sequence ID" value="NZ_NNCE01000005.1"/>
</dbReference>
<dbReference type="NCBIfam" id="TIGR00099">
    <property type="entry name" value="Cof-subfamily"/>
    <property type="match status" value="1"/>
</dbReference>
<reference evidence="1 2" key="1">
    <citation type="submission" date="2019-03" db="EMBL/GenBank/DDBJ databases">
        <title>Genomic Encyclopedia of Archaeal and Bacterial Type Strains, Phase II (KMG-II): from individual species to whole genera.</title>
        <authorList>
            <person name="Goeker M."/>
        </authorList>
    </citation>
    <scope>NUCLEOTIDE SEQUENCE [LARGE SCALE GENOMIC DNA]</scope>
    <source>
        <strain evidence="1 2">ATCC 700618</strain>
    </source>
</reference>
<dbReference type="GO" id="GO:0005829">
    <property type="term" value="C:cytosol"/>
    <property type="evidence" value="ECO:0007669"/>
    <property type="project" value="TreeGrafter"/>
</dbReference>
<dbReference type="GO" id="GO:0016791">
    <property type="term" value="F:phosphatase activity"/>
    <property type="evidence" value="ECO:0007669"/>
    <property type="project" value="TreeGrafter"/>
</dbReference>
<accession>A0A4R6IC21</accession>
<dbReference type="Gene3D" id="3.40.50.1000">
    <property type="entry name" value="HAD superfamily/HAD-like"/>
    <property type="match status" value="1"/>
</dbReference>
<dbReference type="NCBIfam" id="TIGR01484">
    <property type="entry name" value="HAD-SF-IIB"/>
    <property type="match status" value="1"/>
</dbReference>
<dbReference type="PANTHER" id="PTHR10000">
    <property type="entry name" value="PHOSPHOSERINE PHOSPHATASE"/>
    <property type="match status" value="1"/>
</dbReference>
<evidence type="ECO:0000313" key="1">
    <source>
        <dbReference type="EMBL" id="TDO19780.1"/>
    </source>
</evidence>
<protein>
    <recommendedName>
        <fullName evidence="3">Cof subfamily protein (Haloacid dehalogenase superfamily)/HAD superfamily hydrolase (TIGR01484 family)</fullName>
    </recommendedName>
</protein>
<dbReference type="InterPro" id="IPR000150">
    <property type="entry name" value="Cof"/>
</dbReference>
<dbReference type="InterPro" id="IPR006379">
    <property type="entry name" value="HAD-SF_hydro_IIB"/>
</dbReference>
<dbReference type="InterPro" id="IPR023214">
    <property type="entry name" value="HAD_sf"/>
</dbReference>
<dbReference type="PANTHER" id="PTHR10000:SF8">
    <property type="entry name" value="HAD SUPERFAMILY HYDROLASE-LIKE, TYPE 3"/>
    <property type="match status" value="1"/>
</dbReference>
<evidence type="ECO:0008006" key="3">
    <source>
        <dbReference type="Google" id="ProtNLM"/>
    </source>
</evidence>
<evidence type="ECO:0000313" key="2">
    <source>
        <dbReference type="Proteomes" id="UP000295518"/>
    </source>
</evidence>